<keyword evidence="1" id="KW-0732">Signal</keyword>
<organism evidence="2 3">
    <name type="scientific">Mucilaginibacter sabulilitoris</name>
    <dbReference type="NCBI Taxonomy" id="1173583"/>
    <lineage>
        <taxon>Bacteria</taxon>
        <taxon>Pseudomonadati</taxon>
        <taxon>Bacteroidota</taxon>
        <taxon>Sphingobacteriia</taxon>
        <taxon>Sphingobacteriales</taxon>
        <taxon>Sphingobacteriaceae</taxon>
        <taxon>Mucilaginibacter</taxon>
    </lineage>
</organism>
<evidence type="ECO:0000313" key="3">
    <source>
        <dbReference type="Proteomes" id="UP001324380"/>
    </source>
</evidence>
<gene>
    <name evidence="2" type="ORF">SNE25_29430</name>
</gene>
<evidence type="ECO:0000313" key="2">
    <source>
        <dbReference type="EMBL" id="WPU93446.1"/>
    </source>
</evidence>
<dbReference type="EMBL" id="CP139558">
    <property type="protein sequence ID" value="WPU93446.1"/>
    <property type="molecule type" value="Genomic_DNA"/>
</dbReference>
<dbReference type="RefSeq" id="WP_321562582.1">
    <property type="nucleotide sequence ID" value="NZ_CP139558.1"/>
</dbReference>
<dbReference type="Pfam" id="PF16138">
    <property type="entry name" value="DUF4846"/>
    <property type="match status" value="1"/>
</dbReference>
<accession>A0ABZ0TJV4</accession>
<dbReference type="Proteomes" id="UP001324380">
    <property type="component" value="Chromosome"/>
</dbReference>
<evidence type="ECO:0000256" key="1">
    <source>
        <dbReference type="SAM" id="SignalP"/>
    </source>
</evidence>
<name>A0ABZ0TJV4_9SPHI</name>
<dbReference type="InterPro" id="IPR032315">
    <property type="entry name" value="DUF4846"/>
</dbReference>
<sequence length="254" mass="28480">MKGLLLLTLSVLLIAPAKTDNVLTRFKIPAGYHRLTAAPGSFGNWLQTLPLKPAGTPARTYKGNVASTESYTAGIVDMSIGNQDLQQCADAVMRLRGEYLYQQKNYKAISFNFTSGFRCDFAHYADGYRYSNDHWVLKAKKDYSYPNFLRYMNLVFSYAGTLSLQKELKPVQDISAIKAGDVFIKGGSPGHCFAVMDVIENAQHHKKFLLAQSYMPAQNIQILQYFGDPWFSADIASGIPYAELIKPAYLKRFN</sequence>
<feature type="signal peptide" evidence="1">
    <location>
        <begin position="1"/>
        <end position="19"/>
    </location>
</feature>
<proteinExistence type="predicted"/>
<protein>
    <submittedName>
        <fullName evidence="2">DUF4846 domain-containing protein</fullName>
    </submittedName>
</protein>
<keyword evidence="3" id="KW-1185">Reference proteome</keyword>
<reference evidence="2 3" key="1">
    <citation type="submission" date="2023-11" db="EMBL/GenBank/DDBJ databases">
        <title>Analysis of the Genomes of Mucilaginibacter gossypii cycad 4 and M. sabulilitoris SNA2: microbes with the potential for plant growth promotion.</title>
        <authorList>
            <person name="Hirsch A.M."/>
            <person name="Humm E."/>
            <person name="Rubbi M."/>
            <person name="Del Vecchio G."/>
            <person name="Ha S.M."/>
            <person name="Pellegrini M."/>
            <person name="Gunsalus R.P."/>
        </authorList>
    </citation>
    <scope>NUCLEOTIDE SEQUENCE [LARGE SCALE GENOMIC DNA]</scope>
    <source>
        <strain evidence="2 3">SNA2</strain>
    </source>
</reference>
<feature type="chain" id="PRO_5046056064" evidence="1">
    <location>
        <begin position="20"/>
        <end position="254"/>
    </location>
</feature>